<dbReference type="Proteomes" id="UP001642520">
    <property type="component" value="Unassembled WGS sequence"/>
</dbReference>
<dbReference type="InterPro" id="IPR035899">
    <property type="entry name" value="DBL_dom_sf"/>
</dbReference>
<feature type="domain" description="DH" evidence="2">
    <location>
        <begin position="52"/>
        <end position="228"/>
    </location>
</feature>
<evidence type="ECO:0000259" key="1">
    <source>
        <dbReference type="PROSITE" id="PS50003"/>
    </source>
</evidence>
<dbReference type="SUPFAM" id="SSF48065">
    <property type="entry name" value="DBL homology domain (DH-domain)"/>
    <property type="match status" value="1"/>
</dbReference>
<dbReference type="Gene3D" id="1.20.900.10">
    <property type="entry name" value="Dbl homology (DH) domain"/>
    <property type="match status" value="1"/>
</dbReference>
<dbReference type="PROSITE" id="PS50003">
    <property type="entry name" value="PH_DOMAIN"/>
    <property type="match status" value="1"/>
</dbReference>
<dbReference type="SMART" id="SM00233">
    <property type="entry name" value="PH"/>
    <property type="match status" value="1"/>
</dbReference>
<dbReference type="PROSITE" id="PS00741">
    <property type="entry name" value="DH_1"/>
    <property type="match status" value="1"/>
</dbReference>
<dbReference type="InterPro" id="IPR000219">
    <property type="entry name" value="DH_dom"/>
</dbReference>
<organism evidence="3 4">
    <name type="scientific">Xylocopa violacea</name>
    <name type="common">Violet carpenter bee</name>
    <name type="synonym">Apis violacea</name>
    <dbReference type="NCBI Taxonomy" id="135666"/>
    <lineage>
        <taxon>Eukaryota</taxon>
        <taxon>Metazoa</taxon>
        <taxon>Ecdysozoa</taxon>
        <taxon>Arthropoda</taxon>
        <taxon>Hexapoda</taxon>
        <taxon>Insecta</taxon>
        <taxon>Pterygota</taxon>
        <taxon>Neoptera</taxon>
        <taxon>Endopterygota</taxon>
        <taxon>Hymenoptera</taxon>
        <taxon>Apocrita</taxon>
        <taxon>Aculeata</taxon>
        <taxon>Apoidea</taxon>
        <taxon>Anthophila</taxon>
        <taxon>Apidae</taxon>
        <taxon>Xylocopa</taxon>
        <taxon>Xylocopa</taxon>
    </lineage>
</organism>
<dbReference type="InterPro" id="IPR001849">
    <property type="entry name" value="PH_domain"/>
</dbReference>
<dbReference type="SMART" id="SM00325">
    <property type="entry name" value="RhoGEF"/>
    <property type="match status" value="1"/>
</dbReference>
<dbReference type="Gene3D" id="2.30.29.30">
    <property type="entry name" value="Pleckstrin-homology domain (PH domain)/Phosphotyrosine-binding domain (PTB)"/>
    <property type="match status" value="1"/>
</dbReference>
<comment type="caution">
    <text evidence="3">The sequence shown here is derived from an EMBL/GenBank/DDBJ whole genome shotgun (WGS) entry which is preliminary data.</text>
</comment>
<evidence type="ECO:0000313" key="3">
    <source>
        <dbReference type="EMBL" id="CAL7948653.1"/>
    </source>
</evidence>
<sequence length="505" mass="58875">MNTPRSPQILLSSELKKVINDRNVLSMRSRMRVLNSLNESNQKQFEEKEKNLRYQAVQEILTTEVTYLRQLEILMEFFIQPLFERNLLNHSLLSTLSENVKTLYNVSGELVKELKQDPQNIAGAFHKLAPFFKLYSVYAYDYEQVLSLLQTKQENDFIFKDFINKQETRPEVGKKLPSLLITPIQRVPRYKLLLQEVLQHTPVKHKEYNLLQVCLVEVEKAARHINTLIEQHEETQKLLKLQKYIVNPINLIKPGRKLIKQGALMRVSRRGSSAYRRYFILLNDTLLYCKGDPENTLTVCCVLPLNKCKVESVLSGGLFRVTCLNETLLLYSEKDDSNLWIEAMQSAIKKYVECRQTLRKDSSSRKPLRHSNLNLFPSDNIPVVAGKRKRSNEETEVNLDASKIMYLKKDNEADADIQSENSCLLFLQKFKRFKTDNNSKDIECYNQNFNYRITDKENVYLTEYNVPCLSPTSSTSFKQESSTFKSISEFFVSLGSSLKEFFKFR</sequence>
<reference evidence="3 4" key="1">
    <citation type="submission" date="2024-08" db="EMBL/GenBank/DDBJ databases">
        <authorList>
            <person name="Will J Nash"/>
            <person name="Angela Man"/>
            <person name="Seanna McTaggart"/>
            <person name="Kendall Baker"/>
            <person name="Tom Barker"/>
            <person name="Leah Catchpole"/>
            <person name="Alex Durrant"/>
            <person name="Karim Gharbi"/>
            <person name="Naomi Irish"/>
            <person name="Gemy Kaithakottil"/>
            <person name="Debby Ku"/>
            <person name="Aaliyah Providence"/>
            <person name="Felix Shaw"/>
            <person name="David Swarbreck"/>
            <person name="Chris Watkins"/>
            <person name="Ann M. McCartney"/>
            <person name="Giulio Formenti"/>
            <person name="Alice Mouton"/>
            <person name="Noel Vella"/>
            <person name="Bjorn M von Reumont"/>
            <person name="Adriana Vella"/>
            <person name="Wilfried Haerty"/>
        </authorList>
    </citation>
    <scope>NUCLEOTIDE SEQUENCE [LARGE SCALE GENOMIC DNA]</scope>
</reference>
<dbReference type="PROSITE" id="PS50010">
    <property type="entry name" value="DH_2"/>
    <property type="match status" value="1"/>
</dbReference>
<dbReference type="SUPFAM" id="SSF50729">
    <property type="entry name" value="PH domain-like"/>
    <property type="match status" value="1"/>
</dbReference>
<evidence type="ECO:0008006" key="5">
    <source>
        <dbReference type="Google" id="ProtNLM"/>
    </source>
</evidence>
<feature type="domain" description="PH" evidence="1">
    <location>
        <begin position="257"/>
        <end position="349"/>
    </location>
</feature>
<dbReference type="CDD" id="cd00160">
    <property type="entry name" value="RhoGEF"/>
    <property type="match status" value="1"/>
</dbReference>
<dbReference type="InterPro" id="IPR011993">
    <property type="entry name" value="PH-like_dom_sf"/>
</dbReference>
<protein>
    <recommendedName>
        <fullName evidence="5">DH domain-containing protein</fullName>
    </recommendedName>
</protein>
<dbReference type="Pfam" id="PF00621">
    <property type="entry name" value="RhoGEF"/>
    <property type="match status" value="1"/>
</dbReference>
<proteinExistence type="predicted"/>
<keyword evidence="4" id="KW-1185">Reference proteome</keyword>
<dbReference type="EMBL" id="CAXAJV020001299">
    <property type="protein sequence ID" value="CAL7948653.1"/>
    <property type="molecule type" value="Genomic_DNA"/>
</dbReference>
<dbReference type="PANTHER" id="PTHR12673:SF159">
    <property type="entry name" value="LD03170P"/>
    <property type="match status" value="1"/>
</dbReference>
<dbReference type="InterPro" id="IPR001331">
    <property type="entry name" value="GDS_CDC24_CS"/>
</dbReference>
<dbReference type="PANTHER" id="PTHR12673">
    <property type="entry name" value="FACIOGENITAL DYSPLASIA PROTEIN"/>
    <property type="match status" value="1"/>
</dbReference>
<accession>A0ABP1P839</accession>
<dbReference type="Pfam" id="PF00169">
    <property type="entry name" value="PH"/>
    <property type="match status" value="1"/>
</dbReference>
<evidence type="ECO:0000313" key="4">
    <source>
        <dbReference type="Proteomes" id="UP001642520"/>
    </source>
</evidence>
<evidence type="ECO:0000259" key="2">
    <source>
        <dbReference type="PROSITE" id="PS50010"/>
    </source>
</evidence>
<gene>
    <name evidence="3" type="ORF">XYLVIOL_LOCUS9008</name>
</gene>
<dbReference type="InterPro" id="IPR051092">
    <property type="entry name" value="FYVE_RhoGEF_PH"/>
</dbReference>
<name>A0ABP1P839_XYLVO</name>